<name>A0A921F5M3_9ACTN</name>
<dbReference type="EMBL" id="DYXM01000271">
    <property type="protein sequence ID" value="HJE92111.1"/>
    <property type="molecule type" value="Genomic_DNA"/>
</dbReference>
<evidence type="ECO:0000259" key="1">
    <source>
        <dbReference type="Pfam" id="PF13400"/>
    </source>
</evidence>
<comment type="caution">
    <text evidence="2">The sequence shown here is derived from an EMBL/GenBank/DDBJ whole genome shotgun (WGS) entry which is preliminary data.</text>
</comment>
<accession>A0A921F5M3</accession>
<dbReference type="InterPro" id="IPR028087">
    <property type="entry name" value="Tad_N"/>
</dbReference>
<gene>
    <name evidence="2" type="ORF">K8V11_14020</name>
</gene>
<dbReference type="InterPro" id="IPR021202">
    <property type="entry name" value="Rv3654c-like"/>
</dbReference>
<dbReference type="PROSITE" id="PS51257">
    <property type="entry name" value="PROKAR_LIPOPROTEIN"/>
    <property type="match status" value="1"/>
</dbReference>
<dbReference type="RefSeq" id="WP_303915551.1">
    <property type="nucleotide sequence ID" value="NZ_DYXM01000271.1"/>
</dbReference>
<dbReference type="AlphaFoldDB" id="A0A921F5M3"/>
<evidence type="ECO:0000313" key="2">
    <source>
        <dbReference type="EMBL" id="HJE92111.1"/>
    </source>
</evidence>
<protein>
    <submittedName>
        <fullName evidence="2">Pilus assembly protein TadG-related protein</fullName>
    </submittedName>
</protein>
<reference evidence="2" key="1">
    <citation type="journal article" date="2021" name="PeerJ">
        <title>Extensive microbial diversity within the chicken gut microbiome revealed by metagenomics and culture.</title>
        <authorList>
            <person name="Gilroy R."/>
            <person name="Ravi A."/>
            <person name="Getino M."/>
            <person name="Pursley I."/>
            <person name="Horton D.L."/>
            <person name="Alikhan N.F."/>
            <person name="Baker D."/>
            <person name="Gharbi K."/>
            <person name="Hall N."/>
            <person name="Watson M."/>
            <person name="Adriaenssens E.M."/>
            <person name="Foster-Nyarko E."/>
            <person name="Jarju S."/>
            <person name="Secka A."/>
            <person name="Antonio M."/>
            <person name="Oren A."/>
            <person name="Chaudhuri R.R."/>
            <person name="La Ragione R."/>
            <person name="Hildebrand F."/>
            <person name="Pallen M.J."/>
        </authorList>
    </citation>
    <scope>NUCLEOTIDE SEQUENCE</scope>
    <source>
        <strain evidence="2">ChiGjej1B1-18357</strain>
    </source>
</reference>
<dbReference type="NCBIfam" id="TIGR03816">
    <property type="entry name" value="tadE_like_DECH"/>
    <property type="match status" value="1"/>
</dbReference>
<organism evidence="2 3">
    <name type="scientific">Dietzia timorensis</name>
    <dbReference type="NCBI Taxonomy" id="499555"/>
    <lineage>
        <taxon>Bacteria</taxon>
        <taxon>Bacillati</taxon>
        <taxon>Actinomycetota</taxon>
        <taxon>Actinomycetes</taxon>
        <taxon>Mycobacteriales</taxon>
        <taxon>Dietziaceae</taxon>
        <taxon>Dietzia</taxon>
    </lineage>
</organism>
<evidence type="ECO:0000313" key="3">
    <source>
        <dbReference type="Proteomes" id="UP000776650"/>
    </source>
</evidence>
<dbReference type="Proteomes" id="UP000776650">
    <property type="component" value="Unassembled WGS sequence"/>
</dbReference>
<dbReference type="Pfam" id="PF13400">
    <property type="entry name" value="Tad"/>
    <property type="match status" value="1"/>
</dbReference>
<reference evidence="2" key="2">
    <citation type="submission" date="2021-09" db="EMBL/GenBank/DDBJ databases">
        <authorList>
            <person name="Gilroy R."/>
        </authorList>
    </citation>
    <scope>NUCLEOTIDE SEQUENCE</scope>
    <source>
        <strain evidence="2">ChiGjej1B1-18357</strain>
    </source>
</reference>
<feature type="domain" description="Putative Flp pilus-assembly TadG-like N-terminal" evidence="1">
    <location>
        <begin position="11"/>
        <end position="56"/>
    </location>
</feature>
<sequence length="118" mass="11802">MRRKPEARDAGAMTTWAAIACAALLIAFVGLAHIGAAVVARHRAQSAADLAALAAAIALRDGFSACDSGGELAARNGAVLAECREAGGGDVYIEVEVPVLSASATARARAGPWEGTTG</sequence>
<proteinExistence type="predicted"/>